<proteinExistence type="predicted"/>
<protein>
    <submittedName>
        <fullName evidence="1">Uncharacterized protein</fullName>
    </submittedName>
</protein>
<dbReference type="AlphaFoldDB" id="D9SSD8"/>
<dbReference type="STRING" id="573061.Clocel_0765"/>
<reference evidence="1 2" key="1">
    <citation type="submission" date="2010-08" db="EMBL/GenBank/DDBJ databases">
        <title>Complete sequence of Clostridium cellulovorans 743B.</title>
        <authorList>
            <consortium name="US DOE Joint Genome Institute"/>
            <person name="Lucas S."/>
            <person name="Copeland A."/>
            <person name="Lapidus A."/>
            <person name="Cheng J.-F."/>
            <person name="Bruce D."/>
            <person name="Goodwin L."/>
            <person name="Pitluck S."/>
            <person name="Chertkov O."/>
            <person name="Detter J.C."/>
            <person name="Han C."/>
            <person name="Tapia R."/>
            <person name="Land M."/>
            <person name="Hauser L."/>
            <person name="Chang Y.-J."/>
            <person name="Jeffries C."/>
            <person name="Kyrpides N."/>
            <person name="Ivanova N."/>
            <person name="Mikhailova N."/>
            <person name="Hemme C.L."/>
            <person name="Woyke T."/>
        </authorList>
    </citation>
    <scope>NUCLEOTIDE SEQUENCE [LARGE SCALE GENOMIC DNA]</scope>
    <source>
        <strain evidence="2">ATCC 35296 / DSM 3052 / OCM 3 / 743B</strain>
    </source>
</reference>
<dbReference type="Proteomes" id="UP000002730">
    <property type="component" value="Chromosome"/>
</dbReference>
<gene>
    <name evidence="1" type="ordered locus">Clocel_0765</name>
</gene>
<accession>D9SSD8</accession>
<dbReference type="InterPro" id="IPR013324">
    <property type="entry name" value="RNA_pol_sigma_r3/r4-like"/>
</dbReference>
<name>D9SSD8_CLOC7</name>
<evidence type="ECO:0000313" key="2">
    <source>
        <dbReference type="Proteomes" id="UP000002730"/>
    </source>
</evidence>
<dbReference type="RefSeq" id="WP_010073146.1">
    <property type="nucleotide sequence ID" value="NC_014393.1"/>
</dbReference>
<sequence length="161" mass="19184">METREYVEYLLKNYYQIKREIKQLTLLLESPMYNSEEETIEELTFSTTQCEKVSTSKISDKTSRIALIYKEVNEEQRVIGRRDLEKIIKVNQFELVKLESSITALDKNFQEVINGIYIEKKKRTDICRVLFISQNTLNRYRKKGIDEIATIFQTNRLITRI</sequence>
<dbReference type="OrthoDB" id="1912721at2"/>
<dbReference type="SUPFAM" id="SSF88659">
    <property type="entry name" value="Sigma3 and sigma4 domains of RNA polymerase sigma factors"/>
    <property type="match status" value="1"/>
</dbReference>
<evidence type="ECO:0000313" key="1">
    <source>
        <dbReference type="EMBL" id="ADL50535.1"/>
    </source>
</evidence>
<dbReference type="KEGG" id="ccb:Clocel_0765"/>
<dbReference type="EMBL" id="CP002160">
    <property type="protein sequence ID" value="ADL50535.1"/>
    <property type="molecule type" value="Genomic_DNA"/>
</dbReference>
<dbReference type="HOGENOM" id="CLU_133315_0_0_9"/>
<organism evidence="1 2">
    <name type="scientific">Clostridium cellulovorans (strain ATCC 35296 / DSM 3052 / OCM 3 / 743B)</name>
    <dbReference type="NCBI Taxonomy" id="573061"/>
    <lineage>
        <taxon>Bacteria</taxon>
        <taxon>Bacillati</taxon>
        <taxon>Bacillota</taxon>
        <taxon>Clostridia</taxon>
        <taxon>Eubacteriales</taxon>
        <taxon>Clostridiaceae</taxon>
        <taxon>Clostridium</taxon>
    </lineage>
</organism>
<dbReference type="eggNOG" id="ENOG5032VNS">
    <property type="taxonomic scope" value="Bacteria"/>
</dbReference>
<keyword evidence="2" id="KW-1185">Reference proteome</keyword>